<accession>A0A6C0CQY8</accession>
<name>A0A6C0CQY8_9ZZZZ</name>
<sequence length="98" mass="11308">MTTPALEKWKSVPVYGREFNQELKTMADTIDKLKLWNWLRSETPPENEGYSWWGHPNIMLISNKLPNNPHSGSTFSFALRQMQAIAIQGFDSWNGVPE</sequence>
<proteinExistence type="predicted"/>
<organism evidence="1">
    <name type="scientific">viral metagenome</name>
    <dbReference type="NCBI Taxonomy" id="1070528"/>
    <lineage>
        <taxon>unclassified sequences</taxon>
        <taxon>metagenomes</taxon>
        <taxon>organismal metagenomes</taxon>
    </lineage>
</organism>
<dbReference type="AlphaFoldDB" id="A0A6C0CQY8"/>
<protein>
    <submittedName>
        <fullName evidence="1">Uncharacterized protein</fullName>
    </submittedName>
</protein>
<dbReference type="EMBL" id="MN739472">
    <property type="protein sequence ID" value="QHT06637.1"/>
    <property type="molecule type" value="Genomic_DNA"/>
</dbReference>
<reference evidence="1" key="1">
    <citation type="journal article" date="2020" name="Nature">
        <title>Giant virus diversity and host interactions through global metagenomics.</title>
        <authorList>
            <person name="Schulz F."/>
            <person name="Roux S."/>
            <person name="Paez-Espino D."/>
            <person name="Jungbluth S."/>
            <person name="Walsh D.A."/>
            <person name="Denef V.J."/>
            <person name="McMahon K.D."/>
            <person name="Konstantinidis K.T."/>
            <person name="Eloe-Fadrosh E.A."/>
            <person name="Kyrpides N.C."/>
            <person name="Woyke T."/>
        </authorList>
    </citation>
    <scope>NUCLEOTIDE SEQUENCE</scope>
    <source>
        <strain evidence="1">GVMAG-M-3300021425-30</strain>
    </source>
</reference>
<evidence type="ECO:0000313" key="1">
    <source>
        <dbReference type="EMBL" id="QHT06637.1"/>
    </source>
</evidence>